<proteinExistence type="predicted"/>
<dbReference type="Pfam" id="PF05013">
    <property type="entry name" value="FGase"/>
    <property type="match status" value="1"/>
</dbReference>
<dbReference type="RefSeq" id="WP_188908644.1">
    <property type="nucleotide sequence ID" value="NZ_BMIQ01000003.1"/>
</dbReference>
<dbReference type="AlphaFoldDB" id="A0A916ZLW3"/>
<dbReference type="Gene3D" id="3.40.630.40">
    <property type="entry name" value="Zn-dependent exopeptidases"/>
    <property type="match status" value="1"/>
</dbReference>
<reference evidence="1" key="1">
    <citation type="journal article" date="2014" name="Int. J. Syst. Evol. Microbiol.">
        <title>Complete genome sequence of Corynebacterium casei LMG S-19264T (=DSM 44701T), isolated from a smear-ripened cheese.</title>
        <authorList>
            <consortium name="US DOE Joint Genome Institute (JGI-PGF)"/>
            <person name="Walter F."/>
            <person name="Albersmeier A."/>
            <person name="Kalinowski J."/>
            <person name="Ruckert C."/>
        </authorList>
    </citation>
    <scope>NUCLEOTIDE SEQUENCE</scope>
    <source>
        <strain evidence="1">CGMCC 1.15367</strain>
    </source>
</reference>
<gene>
    <name evidence="1" type="ORF">GCM10011390_23590</name>
</gene>
<dbReference type="EMBL" id="BMIQ01000003">
    <property type="protein sequence ID" value="GGE03894.1"/>
    <property type="molecule type" value="Genomic_DNA"/>
</dbReference>
<evidence type="ECO:0000313" key="2">
    <source>
        <dbReference type="Proteomes" id="UP000644699"/>
    </source>
</evidence>
<reference evidence="1" key="2">
    <citation type="submission" date="2020-09" db="EMBL/GenBank/DDBJ databases">
        <authorList>
            <person name="Sun Q."/>
            <person name="Zhou Y."/>
        </authorList>
    </citation>
    <scope>NUCLEOTIDE SEQUENCE</scope>
    <source>
        <strain evidence="1">CGMCC 1.15367</strain>
    </source>
</reference>
<keyword evidence="2" id="KW-1185">Reference proteome</keyword>
<dbReference type="Proteomes" id="UP000644699">
    <property type="component" value="Unassembled WGS sequence"/>
</dbReference>
<accession>A0A916ZLW3</accession>
<dbReference type="InterPro" id="IPR007709">
    <property type="entry name" value="N-FG_amidohydro"/>
</dbReference>
<organism evidence="1 2">
    <name type="scientific">Aureimonas endophytica</name>
    <dbReference type="NCBI Taxonomy" id="2027858"/>
    <lineage>
        <taxon>Bacteria</taxon>
        <taxon>Pseudomonadati</taxon>
        <taxon>Pseudomonadota</taxon>
        <taxon>Alphaproteobacteria</taxon>
        <taxon>Hyphomicrobiales</taxon>
        <taxon>Aurantimonadaceae</taxon>
        <taxon>Aureimonas</taxon>
    </lineage>
</organism>
<sequence>MAAPGAGDAIAPVESLNEGGSSDIVLVCEHAGNRLPPGYGTLGLPAAEFERHIAYDIGAGALTEALSRRLDAPAFFGTLSRLLVDLNRPFGVPSSMPVLSEATEIPGNRDLDAEERERRRRLVFAPFHDRLARFLDARDAAGRRTRLAAIHSFTPVFLGRSRPWHAGVLFEPPEAYGRTVLDALRAEPDLEIGENEPYRIDRDEDYAIPVHGTDRGYPAVLVEVRNDLLGSPDAIARWAERLAHALTLPLTTDEVSHVRA</sequence>
<dbReference type="PIRSF" id="PIRSF029730">
    <property type="entry name" value="UCP029730"/>
    <property type="match status" value="1"/>
</dbReference>
<dbReference type="InterPro" id="IPR011227">
    <property type="entry name" value="UCP029730"/>
</dbReference>
<dbReference type="SUPFAM" id="SSF53187">
    <property type="entry name" value="Zn-dependent exopeptidases"/>
    <property type="match status" value="1"/>
</dbReference>
<comment type="caution">
    <text evidence="1">The sequence shown here is derived from an EMBL/GenBank/DDBJ whole genome shotgun (WGS) entry which is preliminary data.</text>
</comment>
<evidence type="ECO:0000313" key="1">
    <source>
        <dbReference type="EMBL" id="GGE03894.1"/>
    </source>
</evidence>
<protein>
    <submittedName>
        <fullName evidence="1">N-formylglutamate amidohydrolase</fullName>
    </submittedName>
</protein>
<name>A0A916ZLW3_9HYPH</name>